<keyword evidence="2" id="KW-1185">Reference proteome</keyword>
<sequence length="557" mass="61609">MLTRAQVLELSKSQLFGYGLTDKAIIFGQKGLDAYLAAGNNELPQEGRFCGIFHQDQHILIRTDLTGQEIIYLFRDGEDWAISNSFALLVQQMATRRRLDFYAPAALVFHLKDGRQIGEQLISHKTMVRQISVLPVTSHLKVDRRTGALSEVTRPYSQLFHLQPGDSYEARMLDTLERGSGIMAALVETGLPMNLFLSGGYDSRLVLAMLLMSGTVPDRLRVTSHPHLKADFKVASALTSRFDLPLNKGGPARRAELGGSEAIRLYLLSSAGTYLPFRLIHSRRLEPGAELRLTGDQPTGWSFYAGTGLFNGTAPKIADDIARGLADFADGDAVRQDFFSVFQEIDVDPADPIAMLAQYNVIRSRHHCGRQWTRAIGHEVAFTPLMQSSFVALDIVNRSAKAHPTKFFADAYSAIGGWPLEEPFETPERAFPQEMLDSSPFRGGVQISPRPFTVFGDLAPDAAYDQPDLLSMPAQLDRGPDPIRHDLATMMFRANHARDSGLFREQDFVTANREIAARGTISDGYRKTCQIIAADTILRLLATDPVSEGKTPPAMPT</sequence>
<dbReference type="RefSeq" id="WP_271884043.1">
    <property type="nucleotide sequence ID" value="NZ_CP067136.1"/>
</dbReference>
<accession>A0ABY7SH48</accession>
<protein>
    <recommendedName>
        <fullName evidence="3">Asparagine synthetase domain-containing protein</fullName>
    </recommendedName>
</protein>
<evidence type="ECO:0008006" key="3">
    <source>
        <dbReference type="Google" id="ProtNLM"/>
    </source>
</evidence>
<gene>
    <name evidence="1" type="ORF">JHX87_12605</name>
</gene>
<proteinExistence type="predicted"/>
<reference evidence="1 2" key="1">
    <citation type="submission" date="2021-01" db="EMBL/GenBank/DDBJ databases">
        <title>Biogeographic distribution of Paracoccus.</title>
        <authorList>
            <person name="Hollensteiner J."/>
            <person name="Leineberger J."/>
            <person name="Brinkhoff T."/>
            <person name="Daniel R."/>
        </authorList>
    </citation>
    <scope>NUCLEOTIDE SEQUENCE [LARGE SCALE GENOMIC DNA]</scope>
    <source>
        <strain evidence="1 2">KCTC 22803</strain>
    </source>
</reference>
<evidence type="ECO:0000313" key="1">
    <source>
        <dbReference type="EMBL" id="WCR06332.1"/>
    </source>
</evidence>
<name>A0ABY7SH48_9RHOB</name>
<dbReference type="EMBL" id="CP067136">
    <property type="protein sequence ID" value="WCR06332.1"/>
    <property type="molecule type" value="Genomic_DNA"/>
</dbReference>
<organism evidence="1 2">
    <name type="scientific">Paracoccus fistulariae</name>
    <dbReference type="NCBI Taxonomy" id="658446"/>
    <lineage>
        <taxon>Bacteria</taxon>
        <taxon>Pseudomonadati</taxon>
        <taxon>Pseudomonadota</taxon>
        <taxon>Alphaproteobacteria</taxon>
        <taxon>Rhodobacterales</taxon>
        <taxon>Paracoccaceae</taxon>
        <taxon>Paracoccus</taxon>
    </lineage>
</organism>
<dbReference type="Proteomes" id="UP001219349">
    <property type="component" value="Chromosome"/>
</dbReference>
<evidence type="ECO:0000313" key="2">
    <source>
        <dbReference type="Proteomes" id="UP001219349"/>
    </source>
</evidence>